<dbReference type="RefSeq" id="WP_089514819.1">
    <property type="nucleotide sequence ID" value="NZ_NJGG01000001.1"/>
</dbReference>
<sequence length="439" mass="48104">MKHLLAIIIFGFSAAVVQASAKINHWVHGSGALVYLVEARTIPMIDLQIDWSAGSVSDPKHQLGLAAMTAGMIDKGSMVNGRLISEAEVSDRLADLGAGLTFSASAERASMRLRTLSDEKKKGAAIDLASSVLKAPVFDSKILKREQERTVSAIKEADLKPETKLSKEFDRQMYGQHPFADSPTIKTIQAIKSEDLKRFYASRYAAKGSKITVVGDIGRAELDQLLDRLMASIPKEMKEQQHVPDVVKFDKSKQSNLVIKIPHEAQQAHISMGMPAIARKDPDYFPMLVGNYILGGGGFVSRLVKEVREKRGLAYSVYSYVAPGRQIGPYAAGMQTQKAQADLAVEVMKKTIGDFIANGPTDEELQAAKSNLVNGFPLRIDSNRKILDNVSSIAWNDLPLDTLDQWTNELRKVTKEQVVAAFKKNLDVNQMVTVVVGAP</sequence>
<evidence type="ECO:0000259" key="3">
    <source>
        <dbReference type="Pfam" id="PF05193"/>
    </source>
</evidence>
<comment type="caution">
    <text evidence="4">The sequence shown here is derived from an EMBL/GenBank/DDBJ whole genome shotgun (WGS) entry which is preliminary data.</text>
</comment>
<dbReference type="AlphaFoldDB" id="A0A229FV97"/>
<reference evidence="4 5" key="1">
    <citation type="submission" date="2017-06" db="EMBL/GenBank/DDBJ databases">
        <title>Reclassification of a Polynucleobacter cosmopolitanus strain isolated from tropical Lake Victoria as Polynucleobacter victoriensis comb. nov.</title>
        <authorList>
            <person name="Hahn M.W."/>
        </authorList>
    </citation>
    <scope>NUCLEOTIDE SEQUENCE [LARGE SCALE GENOMIC DNA]</scope>
    <source>
        <strain evidence="4 5">MWH-MoIso2</strain>
    </source>
</reference>
<dbReference type="InterPro" id="IPR007863">
    <property type="entry name" value="Peptidase_M16_C"/>
</dbReference>
<gene>
    <name evidence="4" type="ORF">AOC33_01395</name>
</gene>
<evidence type="ECO:0000313" key="5">
    <source>
        <dbReference type="Proteomes" id="UP000215188"/>
    </source>
</evidence>
<dbReference type="InterPro" id="IPR050361">
    <property type="entry name" value="MPP/UQCRC_Complex"/>
</dbReference>
<proteinExistence type="predicted"/>
<feature type="domain" description="Peptidase M16 C-terminal" evidence="3">
    <location>
        <begin position="191"/>
        <end position="372"/>
    </location>
</feature>
<dbReference type="Pfam" id="PF05193">
    <property type="entry name" value="Peptidase_M16_C"/>
    <property type="match status" value="1"/>
</dbReference>
<feature type="chain" id="PRO_5012263014" evidence="1">
    <location>
        <begin position="22"/>
        <end position="439"/>
    </location>
</feature>
<keyword evidence="1" id="KW-0732">Signal</keyword>
<dbReference type="Gene3D" id="3.30.830.10">
    <property type="entry name" value="Metalloenzyme, LuxS/M16 peptidase-like"/>
    <property type="match status" value="2"/>
</dbReference>
<dbReference type="SUPFAM" id="SSF63411">
    <property type="entry name" value="LuxS/MPP-like metallohydrolase"/>
    <property type="match status" value="2"/>
</dbReference>
<dbReference type="Proteomes" id="UP000215188">
    <property type="component" value="Unassembled WGS sequence"/>
</dbReference>
<dbReference type="Pfam" id="PF00675">
    <property type="entry name" value="Peptidase_M16"/>
    <property type="match status" value="1"/>
</dbReference>
<dbReference type="PANTHER" id="PTHR11851:SF224">
    <property type="entry name" value="PROCESSING PROTEASE"/>
    <property type="match status" value="1"/>
</dbReference>
<keyword evidence="5" id="KW-1185">Reference proteome</keyword>
<evidence type="ECO:0000256" key="1">
    <source>
        <dbReference type="SAM" id="SignalP"/>
    </source>
</evidence>
<dbReference type="InterPro" id="IPR011249">
    <property type="entry name" value="Metalloenz_LuxS/M16"/>
</dbReference>
<protein>
    <submittedName>
        <fullName evidence="4">Peptidase M16</fullName>
    </submittedName>
</protein>
<name>A0A229FV97_9BURK</name>
<dbReference type="GO" id="GO:0046872">
    <property type="term" value="F:metal ion binding"/>
    <property type="evidence" value="ECO:0007669"/>
    <property type="project" value="InterPro"/>
</dbReference>
<dbReference type="PANTHER" id="PTHR11851">
    <property type="entry name" value="METALLOPROTEASE"/>
    <property type="match status" value="1"/>
</dbReference>
<dbReference type="OrthoDB" id="9811314at2"/>
<evidence type="ECO:0000313" key="4">
    <source>
        <dbReference type="EMBL" id="OXL15782.1"/>
    </source>
</evidence>
<feature type="domain" description="Peptidase M16 N-terminal" evidence="2">
    <location>
        <begin position="50"/>
        <end position="179"/>
    </location>
</feature>
<feature type="signal peptide" evidence="1">
    <location>
        <begin position="1"/>
        <end position="21"/>
    </location>
</feature>
<dbReference type="InterPro" id="IPR011765">
    <property type="entry name" value="Pept_M16_N"/>
</dbReference>
<accession>A0A229FV97</accession>
<evidence type="ECO:0000259" key="2">
    <source>
        <dbReference type="Pfam" id="PF00675"/>
    </source>
</evidence>
<organism evidence="4 5">
    <name type="scientific">Polynucleobacter cosmopolitanus</name>
    <dbReference type="NCBI Taxonomy" id="351345"/>
    <lineage>
        <taxon>Bacteria</taxon>
        <taxon>Pseudomonadati</taxon>
        <taxon>Pseudomonadota</taxon>
        <taxon>Betaproteobacteria</taxon>
        <taxon>Burkholderiales</taxon>
        <taxon>Burkholderiaceae</taxon>
        <taxon>Polynucleobacter</taxon>
    </lineage>
</organism>
<dbReference type="EMBL" id="NJGG01000001">
    <property type="protein sequence ID" value="OXL15782.1"/>
    <property type="molecule type" value="Genomic_DNA"/>
</dbReference>